<organism evidence="3 4">
    <name type="scientific">Mycena alexandri</name>
    <dbReference type="NCBI Taxonomy" id="1745969"/>
    <lineage>
        <taxon>Eukaryota</taxon>
        <taxon>Fungi</taxon>
        <taxon>Dikarya</taxon>
        <taxon>Basidiomycota</taxon>
        <taxon>Agaricomycotina</taxon>
        <taxon>Agaricomycetes</taxon>
        <taxon>Agaricomycetidae</taxon>
        <taxon>Agaricales</taxon>
        <taxon>Marasmiineae</taxon>
        <taxon>Mycenaceae</taxon>
        <taxon>Mycena</taxon>
    </lineage>
</organism>
<comment type="caution">
    <text evidence="3">The sequence shown here is derived from an EMBL/GenBank/DDBJ whole genome shotgun (WGS) entry which is preliminary data.</text>
</comment>
<gene>
    <name evidence="3" type="ORF">C8F04DRAFT_1401304</name>
</gene>
<keyword evidence="1" id="KW-0378">Hydrolase</keyword>
<dbReference type="SUPFAM" id="SSF52266">
    <property type="entry name" value="SGNH hydrolase"/>
    <property type="match status" value="1"/>
</dbReference>
<dbReference type="InterPro" id="IPR001087">
    <property type="entry name" value="GDSL"/>
</dbReference>
<evidence type="ECO:0000313" key="3">
    <source>
        <dbReference type="EMBL" id="KAJ7024169.1"/>
    </source>
</evidence>
<dbReference type="Proteomes" id="UP001218188">
    <property type="component" value="Unassembled WGS sequence"/>
</dbReference>
<dbReference type="PANTHER" id="PTHR45648:SF22">
    <property type="entry name" value="GDSL LIPASE_ACYLHYDROLASE FAMILY PROTEIN (AFU_ORTHOLOGUE AFUA_4G14700)"/>
    <property type="match status" value="1"/>
</dbReference>
<dbReference type="EMBL" id="JARJCM010000174">
    <property type="protein sequence ID" value="KAJ7024169.1"/>
    <property type="molecule type" value="Genomic_DNA"/>
</dbReference>
<keyword evidence="4" id="KW-1185">Reference proteome</keyword>
<dbReference type="Pfam" id="PF00657">
    <property type="entry name" value="Lipase_GDSL"/>
    <property type="match status" value="1"/>
</dbReference>
<dbReference type="GO" id="GO:0016788">
    <property type="term" value="F:hydrolase activity, acting on ester bonds"/>
    <property type="evidence" value="ECO:0007669"/>
    <property type="project" value="InterPro"/>
</dbReference>
<reference evidence="3" key="1">
    <citation type="submission" date="2023-03" db="EMBL/GenBank/DDBJ databases">
        <title>Massive genome expansion in bonnet fungi (Mycena s.s.) driven by repeated elements and novel gene families across ecological guilds.</title>
        <authorList>
            <consortium name="Lawrence Berkeley National Laboratory"/>
            <person name="Harder C.B."/>
            <person name="Miyauchi S."/>
            <person name="Viragh M."/>
            <person name="Kuo A."/>
            <person name="Thoen E."/>
            <person name="Andreopoulos B."/>
            <person name="Lu D."/>
            <person name="Skrede I."/>
            <person name="Drula E."/>
            <person name="Henrissat B."/>
            <person name="Morin E."/>
            <person name="Kohler A."/>
            <person name="Barry K."/>
            <person name="LaButti K."/>
            <person name="Morin E."/>
            <person name="Salamov A."/>
            <person name="Lipzen A."/>
            <person name="Mereny Z."/>
            <person name="Hegedus B."/>
            <person name="Baldrian P."/>
            <person name="Stursova M."/>
            <person name="Weitz H."/>
            <person name="Taylor A."/>
            <person name="Grigoriev I.V."/>
            <person name="Nagy L.G."/>
            <person name="Martin F."/>
            <person name="Kauserud H."/>
        </authorList>
    </citation>
    <scope>NUCLEOTIDE SEQUENCE</scope>
    <source>
        <strain evidence="3">CBHHK200</strain>
    </source>
</reference>
<evidence type="ECO:0000256" key="1">
    <source>
        <dbReference type="ARBA" id="ARBA00022801"/>
    </source>
</evidence>
<feature type="signal peptide" evidence="2">
    <location>
        <begin position="1"/>
        <end position="22"/>
    </location>
</feature>
<sequence length="339" mass="37496">MLVTSSIPVSVTLLALAPRAWGKTTTKAVVLFGDSYTDQSRQHSIANGSFPGKDYQEVFPPADTAADGGVQWPWYLGLYGNYTIWNYATGGAVCSNVLTPLSGEPDVIGGQTDWFIQDHVSNNGTKHQKLDMDPAEFVVIIYVGTNDVGLNSFVTDNQSATVSLADLAGCQLQTLRNLYALGARRFIVNSMIPLQLTRLYANISAPTIYYPSPPHDGVVWNKRIFNFVHTMNTLLKNGVDALSQEWQGSATVDMFNTYGLFEDMYNDPTKWFNGSIPANVTGHCHQCPDANDFRQCGIGDCTLAERDSYMFWDELHPSEQTGRNLAREMWAKLTGSSNY</sequence>
<keyword evidence="2" id="KW-0732">Signal</keyword>
<dbReference type="InterPro" id="IPR051058">
    <property type="entry name" value="GDSL_Est/Lipase"/>
</dbReference>
<feature type="chain" id="PRO_5042206401" evidence="2">
    <location>
        <begin position="23"/>
        <end position="339"/>
    </location>
</feature>
<dbReference type="InterPro" id="IPR036514">
    <property type="entry name" value="SGNH_hydro_sf"/>
</dbReference>
<dbReference type="AlphaFoldDB" id="A0AAD6SAB4"/>
<proteinExistence type="predicted"/>
<protein>
    <submittedName>
        <fullName evidence="3">GDSL lipase/esterase</fullName>
    </submittedName>
</protein>
<dbReference type="Gene3D" id="3.40.50.1110">
    <property type="entry name" value="SGNH hydrolase"/>
    <property type="match status" value="1"/>
</dbReference>
<evidence type="ECO:0000256" key="2">
    <source>
        <dbReference type="SAM" id="SignalP"/>
    </source>
</evidence>
<name>A0AAD6SAB4_9AGAR</name>
<evidence type="ECO:0000313" key="4">
    <source>
        <dbReference type="Proteomes" id="UP001218188"/>
    </source>
</evidence>
<accession>A0AAD6SAB4</accession>
<dbReference type="PANTHER" id="PTHR45648">
    <property type="entry name" value="GDSL LIPASE/ACYLHYDROLASE FAMILY PROTEIN (AFU_ORTHOLOGUE AFUA_4G14700)"/>
    <property type="match status" value="1"/>
</dbReference>